<name>A0A081PKE2_9SPHI</name>
<accession>A0A081PKE2</accession>
<dbReference type="RefSeq" id="WP_051759584.1">
    <property type="nucleotide sequence ID" value="NZ_JNFF01000019.1"/>
</dbReference>
<evidence type="ECO:0000313" key="2">
    <source>
        <dbReference type="EMBL" id="KEQ31165.1"/>
    </source>
</evidence>
<comment type="caution">
    <text evidence="2">The sequence shown here is derived from an EMBL/GenBank/DDBJ whole genome shotgun (WGS) entry which is preliminary data.</text>
</comment>
<dbReference type="eggNOG" id="COG1409">
    <property type="taxonomic scope" value="Bacteria"/>
</dbReference>
<evidence type="ECO:0000259" key="1">
    <source>
        <dbReference type="Pfam" id="PF00149"/>
    </source>
</evidence>
<dbReference type="Pfam" id="PF00149">
    <property type="entry name" value="Metallophos"/>
    <property type="match status" value="1"/>
</dbReference>
<gene>
    <name evidence="2" type="ORF">N180_02645</name>
</gene>
<evidence type="ECO:0000313" key="3">
    <source>
        <dbReference type="Proteomes" id="UP000028007"/>
    </source>
</evidence>
<dbReference type="InterPro" id="IPR051918">
    <property type="entry name" value="STPP_CPPED1"/>
</dbReference>
<proteinExistence type="predicted"/>
<dbReference type="InterPro" id="IPR029052">
    <property type="entry name" value="Metallo-depent_PP-like"/>
</dbReference>
<keyword evidence="3" id="KW-1185">Reference proteome</keyword>
<dbReference type="Gene3D" id="3.60.21.10">
    <property type="match status" value="1"/>
</dbReference>
<dbReference type="AlphaFoldDB" id="A0A081PKE2"/>
<reference evidence="2 3" key="1">
    <citation type="journal article" date="1992" name="Int. J. Syst. Bacteriol.">
        <title>Sphingobacterium antarcticus sp. nov. a Psychrotrophic Bacterium from the Soils of Schirmacher Oasis, Antarctica.</title>
        <authorList>
            <person name="Shivaji S."/>
            <person name="Ray M.K."/>
            <person name="Rao N.S."/>
            <person name="Saiserr L."/>
            <person name="Jagannadham M.V."/>
            <person name="Kumar G.S."/>
            <person name="Reddy G."/>
            <person name="Bhargava P.M."/>
        </authorList>
    </citation>
    <scope>NUCLEOTIDE SEQUENCE [LARGE SCALE GENOMIC DNA]</scope>
    <source>
        <strain evidence="2 3">4BY</strain>
    </source>
</reference>
<organism evidence="2 3">
    <name type="scientific">Pedobacter antarcticus 4BY</name>
    <dbReference type="NCBI Taxonomy" id="1358423"/>
    <lineage>
        <taxon>Bacteria</taxon>
        <taxon>Pseudomonadati</taxon>
        <taxon>Bacteroidota</taxon>
        <taxon>Sphingobacteriia</taxon>
        <taxon>Sphingobacteriales</taxon>
        <taxon>Sphingobacteriaceae</taxon>
        <taxon>Pedobacter</taxon>
    </lineage>
</organism>
<dbReference type="GO" id="GO:0016787">
    <property type="term" value="F:hydrolase activity"/>
    <property type="evidence" value="ECO:0007669"/>
    <property type="project" value="InterPro"/>
</dbReference>
<protein>
    <submittedName>
        <fullName evidence="2">Metallophosphoesterase</fullName>
    </submittedName>
</protein>
<dbReference type="OrthoDB" id="9809781at2"/>
<dbReference type="EMBL" id="JNFF01000019">
    <property type="protein sequence ID" value="KEQ31165.1"/>
    <property type="molecule type" value="Genomic_DNA"/>
</dbReference>
<sequence length="385" mass="43427">MLSENKSIPVKPLFKLNQPDDNYKYLPAPVAIGQYPYRLKPEIQTATPDKMIFQVAGDTGGVKSPAFQKQIAEEMGRQFFEAPSADEKPSFLFHVGDIVYHHGEANQYEQQFFKPYRNYPLPIFAIPGNHDSDVNPLSEKPYHSLDAFCSVFCGSAPRAVPFGSKKDRLSGVQPNVYWTLQTPLANIIGLYTNVPKYGVITTEQKAWFIEELKHAATEQQEKALIVALHHSPYSADFNHGSSLPMLTFLDDCFEQAGVKPELVLSGHVHNYQRFSKTYADGNIVPFIVCGAGGFDEMHWLAEADDISYSNDNPLFDNVKLERFCAMQHGFLNLSIERNTEGRTIKGRYYAIPHEGLKEGESATLYEEFEYTFNPAEKAAYLNEQA</sequence>
<dbReference type="PANTHER" id="PTHR43143">
    <property type="entry name" value="METALLOPHOSPHOESTERASE, CALCINEURIN SUPERFAMILY"/>
    <property type="match status" value="1"/>
</dbReference>
<dbReference type="SUPFAM" id="SSF56300">
    <property type="entry name" value="Metallo-dependent phosphatases"/>
    <property type="match status" value="1"/>
</dbReference>
<dbReference type="InterPro" id="IPR004843">
    <property type="entry name" value="Calcineurin-like_PHP"/>
</dbReference>
<feature type="domain" description="Calcineurin-like phosphoesterase" evidence="1">
    <location>
        <begin position="79"/>
        <end position="271"/>
    </location>
</feature>
<dbReference type="Proteomes" id="UP000028007">
    <property type="component" value="Unassembled WGS sequence"/>
</dbReference>
<dbReference type="PANTHER" id="PTHR43143:SF1">
    <property type="entry name" value="SERINE_THREONINE-PROTEIN PHOSPHATASE CPPED1"/>
    <property type="match status" value="1"/>
</dbReference>